<feature type="binding site" evidence="6">
    <location>
        <begin position="361"/>
        <end position="363"/>
    </location>
    <ligand>
        <name>(6S)-5,6,7,8-tetrahydrofolate</name>
        <dbReference type="ChEBI" id="CHEBI:57453"/>
    </ligand>
</feature>
<dbReference type="NCBIfam" id="NF000586">
    <property type="entry name" value="PRK00011.1"/>
    <property type="match status" value="1"/>
</dbReference>
<feature type="domain" description="Serine hydroxymethyltransferase-like" evidence="7">
    <location>
        <begin position="2"/>
        <end position="392"/>
    </location>
</feature>
<keyword evidence="5 6" id="KW-0663">Pyridoxal phosphate</keyword>
<comment type="cofactor">
    <cofactor evidence="1 6">
        <name>pyridoxal 5'-phosphate</name>
        <dbReference type="ChEBI" id="CHEBI:597326"/>
    </cofactor>
</comment>
<keyword evidence="9" id="KW-1185">Reference proteome</keyword>
<comment type="caution">
    <text evidence="6">Lacks conserved residue(s) required for the propagation of feature annotation.</text>
</comment>
<evidence type="ECO:0000256" key="5">
    <source>
        <dbReference type="ARBA" id="ARBA00022898"/>
    </source>
</evidence>
<dbReference type="EC" id="2.1.2.1" evidence="6"/>
<dbReference type="InterPro" id="IPR015421">
    <property type="entry name" value="PyrdxlP-dep_Trfase_major"/>
</dbReference>
<dbReference type="InterPro" id="IPR015424">
    <property type="entry name" value="PyrdxlP-dep_Trfase"/>
</dbReference>
<feature type="site" description="Plays an important role in substrate specificity" evidence="6">
    <location>
        <position position="221"/>
    </location>
</feature>
<evidence type="ECO:0000256" key="2">
    <source>
        <dbReference type="ARBA" id="ARBA00006376"/>
    </source>
</evidence>
<feature type="binding site" evidence="6">
    <location>
        <begin position="117"/>
        <end position="119"/>
    </location>
    <ligand>
        <name>(6S)-5,6,7,8-tetrahydrofolate</name>
        <dbReference type="ChEBI" id="CHEBI:57453"/>
    </ligand>
</feature>
<comment type="similarity">
    <text evidence="2 6">Belongs to the SHMT family.</text>
</comment>
<dbReference type="SUPFAM" id="SSF53383">
    <property type="entry name" value="PLP-dependent transferases"/>
    <property type="match status" value="1"/>
</dbReference>
<comment type="subunit">
    <text evidence="6">Homodimer.</text>
</comment>
<evidence type="ECO:0000313" key="8">
    <source>
        <dbReference type="EMBL" id="GGI57879.1"/>
    </source>
</evidence>
<dbReference type="CDD" id="cd00378">
    <property type="entry name" value="SHMT"/>
    <property type="match status" value="1"/>
</dbReference>
<comment type="subcellular location">
    <subcellularLocation>
        <location evidence="6">Cytoplasm</location>
    </subcellularLocation>
</comment>
<comment type="pathway">
    <text evidence="6">Amino-acid biosynthesis; glycine biosynthesis; glycine from L-serine: step 1/1.</text>
</comment>
<keyword evidence="3 6" id="KW-0554">One-carbon metabolism</keyword>
<dbReference type="InterPro" id="IPR015422">
    <property type="entry name" value="PyrdxlP-dep_Trfase_small"/>
</dbReference>
<dbReference type="HAMAP" id="MF_00051">
    <property type="entry name" value="SHMT"/>
    <property type="match status" value="1"/>
</dbReference>
<proteinExistence type="inferred from homology"/>
<evidence type="ECO:0000256" key="1">
    <source>
        <dbReference type="ARBA" id="ARBA00001933"/>
    </source>
</evidence>
<accession>A0ABQ2C0I1</accession>
<keyword evidence="6" id="KW-0963">Cytoplasm</keyword>
<dbReference type="InterPro" id="IPR001085">
    <property type="entry name" value="Ser_HO-MeTrfase"/>
</dbReference>
<dbReference type="PANTHER" id="PTHR11680:SF35">
    <property type="entry name" value="SERINE HYDROXYMETHYLTRANSFERASE 1"/>
    <property type="match status" value="1"/>
</dbReference>
<comment type="caution">
    <text evidence="8">The sequence shown here is derived from an EMBL/GenBank/DDBJ whole genome shotgun (WGS) entry which is preliminary data.</text>
</comment>
<dbReference type="EMBL" id="BMDQ01000003">
    <property type="protein sequence ID" value="GGI57879.1"/>
    <property type="molecule type" value="Genomic_DNA"/>
</dbReference>
<gene>
    <name evidence="6 8" type="primary">glyA</name>
    <name evidence="8" type="ORF">GCM10011444_21880</name>
</gene>
<evidence type="ECO:0000256" key="6">
    <source>
        <dbReference type="HAMAP-Rule" id="MF_00051"/>
    </source>
</evidence>
<reference evidence="9" key="1">
    <citation type="journal article" date="2019" name="Int. J. Syst. Evol. Microbiol.">
        <title>The Global Catalogue of Microorganisms (GCM) 10K type strain sequencing project: providing services to taxonomists for standard genome sequencing and annotation.</title>
        <authorList>
            <consortium name="The Broad Institute Genomics Platform"/>
            <consortium name="The Broad Institute Genome Sequencing Center for Infectious Disease"/>
            <person name="Wu L."/>
            <person name="Ma J."/>
        </authorList>
    </citation>
    <scope>NUCLEOTIDE SEQUENCE [LARGE SCALE GENOMIC DNA]</scope>
    <source>
        <strain evidence="9">CCM 8681</strain>
    </source>
</reference>
<comment type="pathway">
    <text evidence="6">One-carbon metabolism; tetrahydrofolate interconversion.</text>
</comment>
<comment type="catalytic activity">
    <reaction evidence="6">
        <text>(6R)-5,10-methylene-5,6,7,8-tetrahydrofolate + glycine + H2O = (6S)-5,6,7,8-tetrahydrofolate + L-serine</text>
        <dbReference type="Rhea" id="RHEA:15481"/>
        <dbReference type="ChEBI" id="CHEBI:15377"/>
        <dbReference type="ChEBI" id="CHEBI:15636"/>
        <dbReference type="ChEBI" id="CHEBI:33384"/>
        <dbReference type="ChEBI" id="CHEBI:57305"/>
        <dbReference type="ChEBI" id="CHEBI:57453"/>
        <dbReference type="EC" id="2.1.2.1"/>
    </reaction>
</comment>
<feature type="modified residue" description="N6-(pyridoxal phosphate)lysine" evidence="6">
    <location>
        <position position="222"/>
    </location>
</feature>
<name>A0ABQ2C0I1_9FLAO</name>
<comment type="function">
    <text evidence="6">Catalyzes the reversible interconversion of serine and glycine with tetrahydrofolate (THF) serving as the one-carbon carrier. This reaction serves as the major source of one-carbon groups required for the biosynthesis of purines, thymidylate, methionine, and other important biomolecules. Also exhibits THF-independent aldolase activity toward beta-hydroxyamino acids, producing glycine and aldehydes, via a retro-aldol mechanism.</text>
</comment>
<organism evidence="8 9">
    <name type="scientific">Winogradskyella haliclonae</name>
    <dbReference type="NCBI Taxonomy" id="2048558"/>
    <lineage>
        <taxon>Bacteria</taxon>
        <taxon>Pseudomonadati</taxon>
        <taxon>Bacteroidota</taxon>
        <taxon>Flavobacteriia</taxon>
        <taxon>Flavobacteriales</taxon>
        <taxon>Flavobacteriaceae</taxon>
        <taxon>Winogradskyella</taxon>
    </lineage>
</organism>
<evidence type="ECO:0000256" key="3">
    <source>
        <dbReference type="ARBA" id="ARBA00022563"/>
    </source>
</evidence>
<dbReference type="RefSeq" id="WP_188374802.1">
    <property type="nucleotide sequence ID" value="NZ_BMDQ01000003.1"/>
</dbReference>
<dbReference type="PANTHER" id="PTHR11680">
    <property type="entry name" value="SERINE HYDROXYMETHYLTRANSFERASE"/>
    <property type="match status" value="1"/>
</dbReference>
<evidence type="ECO:0000259" key="7">
    <source>
        <dbReference type="Pfam" id="PF00464"/>
    </source>
</evidence>
<dbReference type="Pfam" id="PF00464">
    <property type="entry name" value="SHMT"/>
    <property type="match status" value="1"/>
</dbReference>
<dbReference type="InterPro" id="IPR049943">
    <property type="entry name" value="Ser_HO-MeTrfase-like"/>
</dbReference>
<evidence type="ECO:0000256" key="4">
    <source>
        <dbReference type="ARBA" id="ARBA00022679"/>
    </source>
</evidence>
<dbReference type="PROSITE" id="PS00096">
    <property type="entry name" value="SHMT"/>
    <property type="match status" value="1"/>
</dbReference>
<feature type="binding site" evidence="6">
    <location>
        <position position="113"/>
    </location>
    <ligand>
        <name>(6S)-5,6,7,8-tetrahydrofolate</name>
        <dbReference type="ChEBI" id="CHEBI:57453"/>
    </ligand>
</feature>
<dbReference type="Proteomes" id="UP000624701">
    <property type="component" value="Unassembled WGS sequence"/>
</dbReference>
<dbReference type="Gene3D" id="3.90.1150.10">
    <property type="entry name" value="Aspartate Aminotransferase, domain 1"/>
    <property type="match status" value="1"/>
</dbReference>
<dbReference type="PIRSF" id="PIRSF000412">
    <property type="entry name" value="SHMT"/>
    <property type="match status" value="1"/>
</dbReference>
<keyword evidence="4 6" id="KW-0808">Transferase</keyword>
<dbReference type="Gene3D" id="3.40.640.10">
    <property type="entry name" value="Type I PLP-dependent aspartate aminotransferase-like (Major domain)"/>
    <property type="match status" value="1"/>
</dbReference>
<dbReference type="InterPro" id="IPR039429">
    <property type="entry name" value="SHMT-like_dom"/>
</dbReference>
<protein>
    <recommendedName>
        <fullName evidence="6">Serine hydroxymethyltransferase</fullName>
        <shortName evidence="6">SHMT</shortName>
        <shortName evidence="6">Serine methylase</shortName>
        <ecNumber evidence="6">2.1.2.1</ecNumber>
    </recommendedName>
</protein>
<dbReference type="InterPro" id="IPR019798">
    <property type="entry name" value="Ser_HO-MeTrfase_PLP_BS"/>
</dbReference>
<evidence type="ECO:0000313" key="9">
    <source>
        <dbReference type="Proteomes" id="UP000624701"/>
    </source>
</evidence>
<sequence>MQRDEQIFELIEAEKERQIDGIELIASENFTSPQVMEAAGSVLTNKYAEGYPGKRYYGGCEVVDEVENIAIDRAKTLFGAAYANVQPHSGSQANTAVYHACLKPGDTILGFDLSHGGHLTHGSPVNFSGRLYKPTFYGVKKDTGYIDYDMLSDMAEKERPKMIIAGASAYSRDIDFAKFREVADNVGALLLADISHPAGLIAKGILNDPMPHCHIVTTTTHKTLRGPRGGLIMMGENFENPFGLRLKNGNLRKMSGLIDSGVFPGNQGGPLEHIIAAKAIAFGEALTDEFLHYMLQVKANADAMAKAFVAKDYNLISNGTDNHMMLIDLRNKDITGKAAEQALVKAEITVNKNMVPFDTESPFVTSGIRVGTPAITTRGLKEDDMAYVVDLIDEVITNHDNETVLEAIAEKVNALMSERPLFNG</sequence>
<keyword evidence="6" id="KW-0028">Amino-acid biosynthesis</keyword>